<dbReference type="InterPro" id="IPR013096">
    <property type="entry name" value="Cupin_2"/>
</dbReference>
<dbReference type="Gene3D" id="2.60.120.10">
    <property type="entry name" value="Jelly Rolls"/>
    <property type="match status" value="2"/>
</dbReference>
<gene>
    <name evidence="2" type="ORF">GQR91_00625</name>
</gene>
<protein>
    <submittedName>
        <fullName evidence="2">Cupin domain-containing protein</fullName>
    </submittedName>
</protein>
<dbReference type="Pfam" id="PF07883">
    <property type="entry name" value="Cupin_2"/>
    <property type="match status" value="2"/>
</dbReference>
<reference evidence="2 3" key="1">
    <citation type="submission" date="2019-12" db="EMBL/GenBank/DDBJ databases">
        <authorList>
            <person name="Zheng J."/>
        </authorList>
    </citation>
    <scope>NUCLEOTIDE SEQUENCE [LARGE SCALE GENOMIC DNA]</scope>
    <source>
        <strain evidence="2 3">DSM 27347</strain>
    </source>
</reference>
<feature type="domain" description="Cupin type-2" evidence="1">
    <location>
        <begin position="245"/>
        <end position="305"/>
    </location>
</feature>
<dbReference type="AlphaFoldDB" id="A0A6N8LNQ4"/>
<dbReference type="SUPFAM" id="SSF51182">
    <property type="entry name" value="RmlC-like cupins"/>
    <property type="match status" value="1"/>
</dbReference>
<dbReference type="CDD" id="cd02215">
    <property type="entry name" value="cupin_QDO_N_C"/>
    <property type="match status" value="1"/>
</dbReference>
<name>A0A6N8LNQ4_9SPHN</name>
<dbReference type="PANTHER" id="PTHR36440:SF1">
    <property type="entry name" value="PUTATIVE (AFU_ORTHOLOGUE AFUA_8G07350)-RELATED"/>
    <property type="match status" value="1"/>
</dbReference>
<dbReference type="InterPro" id="IPR053146">
    <property type="entry name" value="QDO-like"/>
</dbReference>
<dbReference type="Proteomes" id="UP000436801">
    <property type="component" value="Unassembled WGS sequence"/>
</dbReference>
<organism evidence="2 3">
    <name type="scientific">Sphingomonas carotinifaciens</name>
    <dbReference type="NCBI Taxonomy" id="1166323"/>
    <lineage>
        <taxon>Bacteria</taxon>
        <taxon>Pseudomonadati</taxon>
        <taxon>Pseudomonadota</taxon>
        <taxon>Alphaproteobacteria</taxon>
        <taxon>Sphingomonadales</taxon>
        <taxon>Sphingomonadaceae</taxon>
        <taxon>Sphingomonas</taxon>
    </lineage>
</organism>
<comment type="caution">
    <text evidence="2">The sequence shown here is derived from an EMBL/GenBank/DDBJ whole genome shotgun (WGS) entry which is preliminary data.</text>
</comment>
<proteinExistence type="predicted"/>
<accession>A0A6N8LNQ4</accession>
<dbReference type="InterPro" id="IPR014710">
    <property type="entry name" value="RmlC-like_jellyroll"/>
</dbReference>
<dbReference type="EMBL" id="WSUT01000001">
    <property type="protein sequence ID" value="MWC42167.1"/>
    <property type="molecule type" value="Genomic_DNA"/>
</dbReference>
<evidence type="ECO:0000259" key="1">
    <source>
        <dbReference type="Pfam" id="PF07883"/>
    </source>
</evidence>
<dbReference type="InterPro" id="IPR011051">
    <property type="entry name" value="RmlC_Cupin_sf"/>
</dbReference>
<feature type="domain" description="Cupin type-2" evidence="1">
    <location>
        <begin position="76"/>
        <end position="124"/>
    </location>
</feature>
<evidence type="ECO:0000313" key="3">
    <source>
        <dbReference type="Proteomes" id="UP000436801"/>
    </source>
</evidence>
<sequence length="360" mass="38515">MQGGTARHPVRPIIAQESSMTDAPRLPGNTPYVLRDGTGPAHLVAGQVIRTLAGVEETAGGFGAVICDAPLDRGPIPMHWHEREHDTWYCTRGRLQVWCGDTSRVLTPGDFAYVRPGDTHSYRSVAPRTRFFGIVAPGGWEEFFVDAGEVWGMTGLPEDGRPFDFSRMGPAMGKHRIMRVEAPTYANAAPMGDADRALPDDHRSYFLDAGYGARHRLHGHLSTRLLGSAESNDLFDMRVIEGGRGATLPTIRHATTHLFLYLLDGTLEVTIDGEAHIVTGGDAVNLPAGTAYATRIVGGTARWLATSSGGNGGTFWDSADTITDGFAHVDAFGGSLSPAAGLDVTMDAAASSRTNPARFS</sequence>
<dbReference type="PANTHER" id="PTHR36440">
    <property type="entry name" value="PUTATIVE (AFU_ORTHOLOGUE AFUA_8G07350)-RELATED"/>
    <property type="match status" value="1"/>
</dbReference>
<evidence type="ECO:0000313" key="2">
    <source>
        <dbReference type="EMBL" id="MWC42167.1"/>
    </source>
</evidence>